<reference evidence="3" key="1">
    <citation type="journal article" date="2023" name="BMC Genomics">
        <title>Chromosome-level genome assemblies of Cutaneotrichosporon spp. (Trichosporonales, Basidiomycota) reveal imbalanced evolution between nucleotide sequences and chromosome synteny.</title>
        <authorList>
            <person name="Kobayashi Y."/>
            <person name="Kayamori A."/>
            <person name="Aoki K."/>
            <person name="Shiwa Y."/>
            <person name="Matsutani M."/>
            <person name="Fujita N."/>
            <person name="Sugita T."/>
            <person name="Iwasaki W."/>
            <person name="Tanaka N."/>
            <person name="Takashima M."/>
        </authorList>
    </citation>
    <scope>NUCLEOTIDE SEQUENCE</scope>
    <source>
        <strain evidence="3">HIS019</strain>
    </source>
</reference>
<feature type="compositionally biased region" description="Basic and acidic residues" evidence="1">
    <location>
        <begin position="454"/>
        <end position="464"/>
    </location>
</feature>
<dbReference type="InterPro" id="IPR002625">
    <property type="entry name" value="Smr_dom"/>
</dbReference>
<gene>
    <name evidence="3" type="ORF">CcaverHIS019_0111270</name>
</gene>
<dbReference type="PROSITE" id="PS50828">
    <property type="entry name" value="SMR"/>
    <property type="match status" value="1"/>
</dbReference>
<dbReference type="SUPFAM" id="SSF160443">
    <property type="entry name" value="SMR domain-like"/>
    <property type="match status" value="1"/>
</dbReference>
<evidence type="ECO:0000256" key="1">
    <source>
        <dbReference type="SAM" id="MobiDB-lite"/>
    </source>
</evidence>
<dbReference type="KEGG" id="ccac:CcaHIS019_0111270"/>
<dbReference type="InterPro" id="IPR036063">
    <property type="entry name" value="Smr_dom_sf"/>
</dbReference>
<sequence>MGKNQRKKGPLRKEPAPTPLSVPAPRQWQPSKDLASKDIDLGVLESVLHVDFPLLDSALISAMVQDYANDGMLAANEAVLRDQLAALEAHVVADAADEADNDPAPSQSLPSETDSLPVDKLSVSLSRTSRFAPSQAPTPSGTSSFPSLSSHPSSGSASRSITDDDDLESEKDFLAALFPSLLAKDIATALAVEHSLEDAVDHLLSIEAIRESQRSWSWGDKSPEEVGKSEVVMRRGSSSSGRSGTGTETPVSASTPVPATKVKKKKKKKTIPIVDTLQRRPQQPRSPIARPTPSNIWATLSSVAAYLSDILPHTHWQWFQTYLHSPDYMSAYEAVLASLKQLSLTSGVPPSPEVVDVLEEVFGPQDELVYCIGAAAGDTAIALDLMNLLTDLRTWDDYEAASTERDPYHVLAGFTSRSRPTSGSSSPAPSLPATPNPSTQSTRALNANRLTRPPPKETKEKTIADRPIPGSAAVSTNFQPIHEANQPSNSNFGGQRSQPKPNSAVNVAWSGTSKKRAASANATVTPGPRGLGTVTVRTTENAAPPSKANGNDSRANGSAKAGSRPSAAASHFTRADEWDEKRKHAVHRATADYNAAPKHLRGQVIGAYRLQAREAAAQVHVHRLAGARAVLDEQRSHSPNTIDLHLRTVAESTTLALEAVEAWYSEGGRGHFRVITGQGRHSVGQRGVIGPAVANALRGAGWRVEVHPGYLTVKGR</sequence>
<proteinExistence type="predicted"/>
<feature type="compositionally biased region" description="Basic residues" evidence="1">
    <location>
        <begin position="261"/>
        <end position="270"/>
    </location>
</feature>
<feature type="compositionally biased region" description="Basic and acidic residues" evidence="1">
    <location>
        <begin position="221"/>
        <end position="233"/>
    </location>
</feature>
<dbReference type="Gene3D" id="3.30.1370.110">
    <property type="match status" value="1"/>
</dbReference>
<organism evidence="3 4">
    <name type="scientific">Cutaneotrichosporon cavernicola</name>
    <dbReference type="NCBI Taxonomy" id="279322"/>
    <lineage>
        <taxon>Eukaryota</taxon>
        <taxon>Fungi</taxon>
        <taxon>Dikarya</taxon>
        <taxon>Basidiomycota</taxon>
        <taxon>Agaricomycotina</taxon>
        <taxon>Tremellomycetes</taxon>
        <taxon>Trichosporonales</taxon>
        <taxon>Trichosporonaceae</taxon>
        <taxon>Cutaneotrichosporon</taxon>
    </lineage>
</organism>
<dbReference type="InterPro" id="IPR052772">
    <property type="entry name" value="Endo/PolyKinase_Domain-Protein"/>
</dbReference>
<feature type="region of interest" description="Disordered" evidence="1">
    <location>
        <begin position="1"/>
        <end position="33"/>
    </location>
</feature>
<feature type="compositionally biased region" description="Polar residues" evidence="1">
    <location>
        <begin position="245"/>
        <end position="254"/>
    </location>
</feature>
<dbReference type="AlphaFoldDB" id="A0AA48I2K0"/>
<dbReference type="PANTHER" id="PTHR46535">
    <property type="entry name" value="NEDD4-BINDING PROTEIN 2"/>
    <property type="match status" value="1"/>
</dbReference>
<feature type="region of interest" description="Disordered" evidence="1">
    <location>
        <begin position="414"/>
        <end position="583"/>
    </location>
</feature>
<feature type="region of interest" description="Disordered" evidence="1">
    <location>
        <begin position="214"/>
        <end position="292"/>
    </location>
</feature>
<feature type="compositionally biased region" description="Low complexity" evidence="1">
    <location>
        <begin position="137"/>
        <end position="160"/>
    </location>
</feature>
<evidence type="ECO:0000313" key="3">
    <source>
        <dbReference type="EMBL" id="BEI88409.1"/>
    </source>
</evidence>
<feature type="compositionally biased region" description="Polar residues" evidence="1">
    <location>
        <begin position="440"/>
        <end position="449"/>
    </location>
</feature>
<dbReference type="GeneID" id="85492280"/>
<dbReference type="SMART" id="SM00463">
    <property type="entry name" value="SMR"/>
    <property type="match status" value="1"/>
</dbReference>
<feature type="compositionally biased region" description="Polar residues" evidence="1">
    <location>
        <begin position="473"/>
        <end position="512"/>
    </location>
</feature>
<feature type="domain" description="Smr" evidence="2">
    <location>
        <begin position="642"/>
        <end position="716"/>
    </location>
</feature>
<evidence type="ECO:0000259" key="2">
    <source>
        <dbReference type="PROSITE" id="PS50828"/>
    </source>
</evidence>
<dbReference type="EMBL" id="AP028212">
    <property type="protein sequence ID" value="BEI88409.1"/>
    <property type="molecule type" value="Genomic_DNA"/>
</dbReference>
<dbReference type="Proteomes" id="UP001233271">
    <property type="component" value="Chromosome 1"/>
</dbReference>
<dbReference type="GO" id="GO:0005634">
    <property type="term" value="C:nucleus"/>
    <property type="evidence" value="ECO:0007669"/>
    <property type="project" value="TreeGrafter"/>
</dbReference>
<feature type="region of interest" description="Disordered" evidence="1">
    <location>
        <begin position="97"/>
        <end position="164"/>
    </location>
</feature>
<dbReference type="PANTHER" id="PTHR46535:SF1">
    <property type="entry name" value="NEDD4-BINDING PROTEIN 2"/>
    <property type="match status" value="1"/>
</dbReference>
<name>A0AA48I2K0_9TREE</name>
<protein>
    <recommendedName>
        <fullName evidence="2">Smr domain-containing protein</fullName>
    </recommendedName>
</protein>
<dbReference type="RefSeq" id="XP_060453675.1">
    <property type="nucleotide sequence ID" value="XM_060596709.1"/>
</dbReference>
<evidence type="ECO:0000313" key="4">
    <source>
        <dbReference type="Proteomes" id="UP001233271"/>
    </source>
</evidence>
<keyword evidence="4" id="KW-1185">Reference proteome</keyword>
<feature type="compositionally biased region" description="Polar residues" evidence="1">
    <location>
        <begin position="123"/>
        <end position="132"/>
    </location>
</feature>
<feature type="compositionally biased region" description="Low complexity" evidence="1">
    <location>
        <begin position="415"/>
        <end position="428"/>
    </location>
</feature>
<dbReference type="GO" id="GO:0004519">
    <property type="term" value="F:endonuclease activity"/>
    <property type="evidence" value="ECO:0007669"/>
    <property type="project" value="TreeGrafter"/>
</dbReference>
<feature type="compositionally biased region" description="Basic residues" evidence="1">
    <location>
        <begin position="1"/>
        <end position="10"/>
    </location>
</feature>
<accession>A0AA48I2K0</accession>
<feature type="compositionally biased region" description="Basic and acidic residues" evidence="1">
    <location>
        <begin position="573"/>
        <end position="582"/>
    </location>
</feature>